<dbReference type="AlphaFoldDB" id="I7M6H6"/>
<evidence type="ECO:0000313" key="4">
    <source>
        <dbReference type="Proteomes" id="UP000009168"/>
    </source>
</evidence>
<feature type="chain" id="PRO_5003712406" description="Tlde1 domain-containing protein" evidence="1">
    <location>
        <begin position="19"/>
        <end position="184"/>
    </location>
</feature>
<organism evidence="3 4">
    <name type="scientific">Tetrahymena thermophila (strain SB210)</name>
    <dbReference type="NCBI Taxonomy" id="312017"/>
    <lineage>
        <taxon>Eukaryota</taxon>
        <taxon>Sar</taxon>
        <taxon>Alveolata</taxon>
        <taxon>Ciliophora</taxon>
        <taxon>Intramacronucleata</taxon>
        <taxon>Oligohymenophorea</taxon>
        <taxon>Hymenostomatida</taxon>
        <taxon>Tetrahymenina</taxon>
        <taxon>Tetrahymenidae</taxon>
        <taxon>Tetrahymena</taxon>
    </lineage>
</organism>
<dbReference type="RefSeq" id="XP_001032882.3">
    <property type="nucleotide sequence ID" value="XM_001032882.3"/>
</dbReference>
<keyword evidence="1" id="KW-0732">Signal</keyword>
<protein>
    <recommendedName>
        <fullName evidence="2">Tlde1 domain-containing protein</fullName>
    </recommendedName>
</protein>
<feature type="signal peptide" evidence="1">
    <location>
        <begin position="1"/>
        <end position="18"/>
    </location>
</feature>
<keyword evidence="4" id="KW-1185">Reference proteome</keyword>
<dbReference type="OrthoDB" id="10039175at2759"/>
<dbReference type="OMA" id="FIHGCQC"/>
<dbReference type="InterPro" id="IPR021225">
    <property type="entry name" value="Tlde1_dom"/>
</dbReference>
<gene>
    <name evidence="3" type="ORF">TTHERM_00486700</name>
</gene>
<name>I7M6H6_TETTS</name>
<dbReference type="KEGG" id="tet:TTHERM_00486700"/>
<evidence type="ECO:0000313" key="3">
    <source>
        <dbReference type="EMBL" id="EAR85219.3"/>
    </source>
</evidence>
<dbReference type="Pfam" id="PF10908">
    <property type="entry name" value="Tlde1_dom"/>
    <property type="match status" value="1"/>
</dbReference>
<dbReference type="HOGENOM" id="CLU_125237_0_0_1"/>
<reference evidence="4" key="1">
    <citation type="journal article" date="2006" name="PLoS Biol.">
        <title>Macronuclear genome sequence of the ciliate Tetrahymena thermophila, a model eukaryote.</title>
        <authorList>
            <person name="Eisen J.A."/>
            <person name="Coyne R.S."/>
            <person name="Wu M."/>
            <person name="Wu D."/>
            <person name="Thiagarajan M."/>
            <person name="Wortman J.R."/>
            <person name="Badger J.H."/>
            <person name="Ren Q."/>
            <person name="Amedeo P."/>
            <person name="Jones K.M."/>
            <person name="Tallon L.J."/>
            <person name="Delcher A.L."/>
            <person name="Salzberg S.L."/>
            <person name="Silva J.C."/>
            <person name="Haas B.J."/>
            <person name="Majoros W.H."/>
            <person name="Farzad M."/>
            <person name="Carlton J.M."/>
            <person name="Smith R.K. Jr."/>
            <person name="Garg J."/>
            <person name="Pearlman R.E."/>
            <person name="Karrer K.M."/>
            <person name="Sun L."/>
            <person name="Manning G."/>
            <person name="Elde N.C."/>
            <person name="Turkewitz A.P."/>
            <person name="Asai D.J."/>
            <person name="Wilkes D.E."/>
            <person name="Wang Y."/>
            <person name="Cai H."/>
            <person name="Collins K."/>
            <person name="Stewart B.A."/>
            <person name="Lee S.R."/>
            <person name="Wilamowska K."/>
            <person name="Weinberg Z."/>
            <person name="Ruzzo W.L."/>
            <person name="Wloga D."/>
            <person name="Gaertig J."/>
            <person name="Frankel J."/>
            <person name="Tsao C.-C."/>
            <person name="Gorovsky M.A."/>
            <person name="Keeling P.J."/>
            <person name="Waller R.F."/>
            <person name="Patron N.J."/>
            <person name="Cherry J.M."/>
            <person name="Stover N.A."/>
            <person name="Krieger C.J."/>
            <person name="del Toro C."/>
            <person name="Ryder H.F."/>
            <person name="Williamson S.C."/>
            <person name="Barbeau R.A."/>
            <person name="Hamilton E.P."/>
            <person name="Orias E."/>
        </authorList>
    </citation>
    <scope>NUCLEOTIDE SEQUENCE [LARGE SCALE GENOMIC DNA]</scope>
    <source>
        <strain evidence="4">SB210</strain>
    </source>
</reference>
<accession>I7M6H6</accession>
<dbReference type="eggNOG" id="ENOG502SPW6">
    <property type="taxonomic scope" value="Eukaryota"/>
</dbReference>
<dbReference type="InParanoid" id="I7M6H6"/>
<proteinExistence type="predicted"/>
<sequence>MKFIVLLCIVLSISTIRCECLKECCKTLAERPALSYTFYQDTGRFTGGTGKWAIETRTYSGQGEGYLNPAKQCVVNVGVLPANTYKLGYCKDLMHETTTRPCSFYLDPQDESKMCGRNDFFIHGCQCCTEGDTTQPPVGGCSAGCIIMNIENRQKLRVGDIVHVVSHDPNKAFLQEMPIEQIDA</sequence>
<feature type="domain" description="Tlde1" evidence="2">
    <location>
        <begin position="57"/>
        <end position="153"/>
    </location>
</feature>
<dbReference type="Proteomes" id="UP000009168">
    <property type="component" value="Unassembled WGS sequence"/>
</dbReference>
<evidence type="ECO:0000259" key="2">
    <source>
        <dbReference type="Pfam" id="PF10908"/>
    </source>
</evidence>
<evidence type="ECO:0000256" key="1">
    <source>
        <dbReference type="SAM" id="SignalP"/>
    </source>
</evidence>
<dbReference type="EMBL" id="GG662587">
    <property type="protein sequence ID" value="EAR85219.3"/>
    <property type="molecule type" value="Genomic_DNA"/>
</dbReference>
<dbReference type="GeneID" id="7846954"/>